<keyword evidence="1" id="KW-0711">Selenium</keyword>
<dbReference type="SMART" id="SM00450">
    <property type="entry name" value="RHOD"/>
    <property type="match status" value="1"/>
</dbReference>
<evidence type="ECO:0000259" key="2">
    <source>
        <dbReference type="PROSITE" id="PS50206"/>
    </source>
</evidence>
<dbReference type="EMBL" id="JABBFX010000004">
    <property type="protein sequence ID" value="NML48114.1"/>
    <property type="molecule type" value="Genomic_DNA"/>
</dbReference>
<dbReference type="PROSITE" id="PS50206">
    <property type="entry name" value="RHODANESE_3"/>
    <property type="match status" value="1"/>
</dbReference>
<dbReference type="GO" id="GO:0043828">
    <property type="term" value="F:tRNA 2-selenouridine synthase activity"/>
    <property type="evidence" value="ECO:0007669"/>
    <property type="project" value="InterPro"/>
</dbReference>
<dbReference type="NCBIfam" id="TIGR03167">
    <property type="entry name" value="tRNA_sel_U_synt"/>
    <property type="match status" value="1"/>
</dbReference>
<comment type="caution">
    <text evidence="3">The sequence shown here is derived from an EMBL/GenBank/DDBJ whole genome shotgun (WGS) entry which is preliminary data.</text>
</comment>
<dbReference type="RefSeq" id="WP_169422452.1">
    <property type="nucleotide sequence ID" value="NZ_JABBFX010000004.1"/>
</dbReference>
<dbReference type="Pfam" id="PF26341">
    <property type="entry name" value="AAA_SelU"/>
    <property type="match status" value="1"/>
</dbReference>
<evidence type="ECO:0000313" key="3">
    <source>
        <dbReference type="EMBL" id="NML48114.1"/>
    </source>
</evidence>
<proteinExistence type="predicted"/>
<sequence length="350" mass="38384">MSVVNIPAAEAIARLGGFDAVIDARSESEYAEDRLPGAINWPSLNDAERAEVGTLYKQVNPFEARKRGAHLVAANISRHIAAGVMDKPKGWQPLVYCWRGGQRSNSLALVLGQIGFRVHLVEGGYKAFRAAVLADLPALAQKLQYRVVCGPTGSGKTRLLQALEAAGAQVLDLEALASHRSSVLGLIPGQPQPTQKRFDTLVWEKLRGFDPARPVFVESESRKVGNLAVPEALITAMRASACLRLELSEDERVKLLLEDYAFFAQDPEFFCARLEALVQLRGREQVKSWQAQVRAGQVEDVVRELLVKHYDPGYASSTARNFKSFGDAPVIAPRDRTPEAMAELARTLVS</sequence>
<dbReference type="InterPro" id="IPR058840">
    <property type="entry name" value="AAA_SelU"/>
</dbReference>
<dbReference type="Gene3D" id="3.40.250.10">
    <property type="entry name" value="Rhodanese-like domain"/>
    <property type="match status" value="1"/>
</dbReference>
<dbReference type="PANTHER" id="PTHR30401">
    <property type="entry name" value="TRNA 2-SELENOURIDINE SYNTHASE"/>
    <property type="match status" value="1"/>
</dbReference>
<dbReference type="InterPro" id="IPR036873">
    <property type="entry name" value="Rhodanese-like_dom_sf"/>
</dbReference>
<accession>A0A848HCB3</accession>
<dbReference type="Proteomes" id="UP000541185">
    <property type="component" value="Unassembled WGS sequence"/>
</dbReference>
<keyword evidence="4" id="KW-1185">Reference proteome</keyword>
<organism evidence="3 4">
    <name type="scientific">Ramlibacter agri</name>
    <dbReference type="NCBI Taxonomy" id="2728837"/>
    <lineage>
        <taxon>Bacteria</taxon>
        <taxon>Pseudomonadati</taxon>
        <taxon>Pseudomonadota</taxon>
        <taxon>Betaproteobacteria</taxon>
        <taxon>Burkholderiales</taxon>
        <taxon>Comamonadaceae</taxon>
        <taxon>Ramlibacter</taxon>
    </lineage>
</organism>
<feature type="domain" description="Rhodanese" evidence="2">
    <location>
        <begin position="21"/>
        <end position="137"/>
    </location>
</feature>
<dbReference type="AlphaFoldDB" id="A0A848HCB3"/>
<evidence type="ECO:0000256" key="1">
    <source>
        <dbReference type="ARBA" id="ARBA00023266"/>
    </source>
</evidence>
<evidence type="ECO:0000313" key="4">
    <source>
        <dbReference type="Proteomes" id="UP000541185"/>
    </source>
</evidence>
<dbReference type="InterPro" id="IPR001763">
    <property type="entry name" value="Rhodanese-like_dom"/>
</dbReference>
<dbReference type="NCBIfam" id="NF008750">
    <property type="entry name" value="PRK11784.1-2"/>
    <property type="match status" value="1"/>
</dbReference>
<name>A0A848HCB3_9BURK</name>
<dbReference type="Pfam" id="PF00581">
    <property type="entry name" value="Rhodanese"/>
    <property type="match status" value="1"/>
</dbReference>
<dbReference type="InterPro" id="IPR027417">
    <property type="entry name" value="P-loop_NTPase"/>
</dbReference>
<dbReference type="GO" id="GO:0002098">
    <property type="term" value="P:tRNA wobble uridine modification"/>
    <property type="evidence" value="ECO:0007669"/>
    <property type="project" value="InterPro"/>
</dbReference>
<dbReference type="SUPFAM" id="SSF52540">
    <property type="entry name" value="P-loop containing nucleoside triphosphate hydrolases"/>
    <property type="match status" value="1"/>
</dbReference>
<dbReference type="InterPro" id="IPR017582">
    <property type="entry name" value="SelU"/>
</dbReference>
<reference evidence="3 4" key="1">
    <citation type="submission" date="2020-04" db="EMBL/GenBank/DDBJ databases">
        <title>Ramlibacter sp. G-1-2-2 isolated from soil.</title>
        <authorList>
            <person name="Dahal R.H."/>
        </authorList>
    </citation>
    <scope>NUCLEOTIDE SEQUENCE [LARGE SCALE GENOMIC DNA]</scope>
    <source>
        <strain evidence="3 4">G-1-2-2</strain>
    </source>
</reference>
<dbReference type="SUPFAM" id="SSF52821">
    <property type="entry name" value="Rhodanese/Cell cycle control phosphatase"/>
    <property type="match status" value="1"/>
</dbReference>
<gene>
    <name evidence="3" type="primary">mnmH</name>
    <name evidence="3" type="ORF">HHL11_30475</name>
</gene>
<protein>
    <submittedName>
        <fullName evidence="3">tRNA 2-selenouridine(34) synthase MnmH</fullName>
    </submittedName>
</protein>
<dbReference type="NCBIfam" id="NF008752">
    <property type="entry name" value="PRK11784.1-4"/>
    <property type="match status" value="1"/>
</dbReference>
<dbReference type="PANTHER" id="PTHR30401:SF0">
    <property type="entry name" value="TRNA 2-SELENOURIDINE SYNTHASE"/>
    <property type="match status" value="1"/>
</dbReference>